<dbReference type="GeneID" id="120277826"/>
<dbReference type="InterPro" id="IPR001471">
    <property type="entry name" value="AP2/ERF_dom"/>
</dbReference>
<dbReference type="SUPFAM" id="SSF54171">
    <property type="entry name" value="DNA-binding domain"/>
    <property type="match status" value="1"/>
</dbReference>
<evidence type="ECO:0000256" key="3">
    <source>
        <dbReference type="ARBA" id="ARBA00023125"/>
    </source>
</evidence>
<dbReference type="PROSITE" id="PS51032">
    <property type="entry name" value="AP2_ERF"/>
    <property type="match status" value="1"/>
</dbReference>
<sequence length="302" mass="33719">MAGKRKGMNGAQEKENSTSGETGWDVSAISGARRARKRYVGVRQRPSGRWVAEIKDTIHKIRVWLGTFDTAEEAARAYDEAACLLRGANTRTNFWPCSPPEPVFSRALPARITNLLLLRLSAGNASTPVHANKEQPQQLPQPQQQQHEETTVEDYDIDFAEFLEDCNISGSSSLMSCISSSHDMDMAEVMNYGYSHFEVEEELVGDETMAMRAAAVKRMKYEHEHEQRATASLYDLDGVPECFRMVGMREEEEGGEELAMEGRKGVELQVKQAQASASQVMSDDGDLELWSSLDLPPISFFT</sequence>
<dbReference type="GO" id="GO:0005634">
    <property type="term" value="C:nucleus"/>
    <property type="evidence" value="ECO:0007669"/>
    <property type="project" value="UniProtKB-SubCell"/>
</dbReference>
<dbReference type="InterPro" id="IPR016177">
    <property type="entry name" value="DNA-bd_dom_sf"/>
</dbReference>
<dbReference type="InterPro" id="IPR036955">
    <property type="entry name" value="AP2/ERF_dom_sf"/>
</dbReference>
<evidence type="ECO:0000256" key="1">
    <source>
        <dbReference type="ARBA" id="ARBA00004123"/>
    </source>
</evidence>
<dbReference type="AlphaFoldDB" id="A0AB40CKJ2"/>
<evidence type="ECO:0000256" key="5">
    <source>
        <dbReference type="ARBA" id="ARBA00023242"/>
    </source>
</evidence>
<feature type="region of interest" description="Disordered" evidence="7">
    <location>
        <begin position="127"/>
        <end position="150"/>
    </location>
</feature>
<evidence type="ECO:0000256" key="4">
    <source>
        <dbReference type="ARBA" id="ARBA00023163"/>
    </source>
</evidence>
<keyword evidence="3" id="KW-0238">DNA-binding</keyword>
<comment type="subcellular location">
    <subcellularLocation>
        <location evidence="1">Nucleus</location>
    </subcellularLocation>
</comment>
<dbReference type="GO" id="GO:0003677">
    <property type="term" value="F:DNA binding"/>
    <property type="evidence" value="ECO:0007669"/>
    <property type="project" value="UniProtKB-KW"/>
</dbReference>
<feature type="region of interest" description="Disordered" evidence="7">
    <location>
        <begin position="1"/>
        <end position="24"/>
    </location>
</feature>
<organism evidence="9 10">
    <name type="scientific">Dioscorea cayennensis subsp. rotundata</name>
    <name type="common">White Guinea yam</name>
    <name type="synonym">Dioscorea rotundata</name>
    <dbReference type="NCBI Taxonomy" id="55577"/>
    <lineage>
        <taxon>Eukaryota</taxon>
        <taxon>Viridiplantae</taxon>
        <taxon>Streptophyta</taxon>
        <taxon>Embryophyta</taxon>
        <taxon>Tracheophyta</taxon>
        <taxon>Spermatophyta</taxon>
        <taxon>Magnoliopsida</taxon>
        <taxon>Liliopsida</taxon>
        <taxon>Dioscoreales</taxon>
        <taxon>Dioscoreaceae</taxon>
        <taxon>Dioscorea</taxon>
    </lineage>
</organism>
<dbReference type="PANTHER" id="PTHR31194:SF197">
    <property type="entry name" value="OS12G0582900 PROTEIN"/>
    <property type="match status" value="1"/>
</dbReference>
<keyword evidence="4" id="KW-0804">Transcription</keyword>
<evidence type="ECO:0000313" key="9">
    <source>
        <dbReference type="Proteomes" id="UP001515500"/>
    </source>
</evidence>
<evidence type="ECO:0000256" key="2">
    <source>
        <dbReference type="ARBA" id="ARBA00023015"/>
    </source>
</evidence>
<dbReference type="Pfam" id="PF00847">
    <property type="entry name" value="AP2"/>
    <property type="match status" value="1"/>
</dbReference>
<evidence type="ECO:0000256" key="6">
    <source>
        <dbReference type="ARBA" id="ARBA00024343"/>
    </source>
</evidence>
<keyword evidence="5" id="KW-0539">Nucleus</keyword>
<keyword evidence="2" id="KW-0805">Transcription regulation</keyword>
<gene>
    <name evidence="10" type="primary">LOC120277826</name>
</gene>
<dbReference type="PRINTS" id="PR00367">
    <property type="entry name" value="ETHRSPELEMNT"/>
</dbReference>
<dbReference type="RefSeq" id="XP_039140595.1">
    <property type="nucleotide sequence ID" value="XM_039284661.1"/>
</dbReference>
<comment type="similarity">
    <text evidence="6">Belongs to the AP2/ERF transcription factor family. ERF subfamily.</text>
</comment>
<dbReference type="CDD" id="cd00018">
    <property type="entry name" value="AP2"/>
    <property type="match status" value="1"/>
</dbReference>
<dbReference type="Gene3D" id="3.30.730.10">
    <property type="entry name" value="AP2/ERF domain"/>
    <property type="match status" value="1"/>
</dbReference>
<dbReference type="GO" id="GO:0003700">
    <property type="term" value="F:DNA-binding transcription factor activity"/>
    <property type="evidence" value="ECO:0007669"/>
    <property type="project" value="InterPro"/>
</dbReference>
<reference evidence="10" key="1">
    <citation type="submission" date="2025-08" db="UniProtKB">
        <authorList>
            <consortium name="RefSeq"/>
        </authorList>
    </citation>
    <scope>IDENTIFICATION</scope>
</reference>
<dbReference type="FunFam" id="3.30.730.10:FF:000005">
    <property type="entry name" value="ethylene-responsive transcription factor RAP2-11"/>
    <property type="match status" value="1"/>
</dbReference>
<keyword evidence="9" id="KW-1185">Reference proteome</keyword>
<dbReference type="SMART" id="SM00380">
    <property type="entry name" value="AP2"/>
    <property type="match status" value="1"/>
</dbReference>
<dbReference type="Proteomes" id="UP001515500">
    <property type="component" value="Chromosome 15"/>
</dbReference>
<accession>A0AB40CKJ2</accession>
<dbReference type="InterPro" id="IPR050913">
    <property type="entry name" value="AP2/ERF_ERF"/>
</dbReference>
<feature type="compositionally biased region" description="Low complexity" evidence="7">
    <location>
        <begin position="135"/>
        <end position="145"/>
    </location>
</feature>
<protein>
    <submittedName>
        <fullName evidence="10">Ethylene-responsive transcription factor ERN1-like</fullName>
    </submittedName>
</protein>
<evidence type="ECO:0000256" key="7">
    <source>
        <dbReference type="SAM" id="MobiDB-lite"/>
    </source>
</evidence>
<evidence type="ECO:0000313" key="10">
    <source>
        <dbReference type="RefSeq" id="XP_039140595.1"/>
    </source>
</evidence>
<proteinExistence type="inferred from homology"/>
<evidence type="ECO:0000259" key="8">
    <source>
        <dbReference type="PROSITE" id="PS51032"/>
    </source>
</evidence>
<name>A0AB40CKJ2_DIOCR</name>
<dbReference type="PANTHER" id="PTHR31194">
    <property type="entry name" value="SHN SHINE , DNA BINDING / TRANSCRIPTION FACTOR"/>
    <property type="match status" value="1"/>
</dbReference>
<feature type="domain" description="AP2/ERF" evidence="8">
    <location>
        <begin position="38"/>
        <end position="95"/>
    </location>
</feature>